<dbReference type="RefSeq" id="WP_133195962.1">
    <property type="nucleotide sequence ID" value="NZ_JBHUCW010000011.1"/>
</dbReference>
<dbReference type="EMBL" id="SMRP01000007">
    <property type="protein sequence ID" value="TDG22867.1"/>
    <property type="molecule type" value="Genomic_DNA"/>
</dbReference>
<protein>
    <submittedName>
        <fullName evidence="2">Uncharacterized protein</fullName>
    </submittedName>
</protein>
<feature type="chain" id="PRO_5020489056" evidence="1">
    <location>
        <begin position="42"/>
        <end position="173"/>
    </location>
</feature>
<dbReference type="Proteomes" id="UP000295722">
    <property type="component" value="Unassembled WGS sequence"/>
</dbReference>
<comment type="caution">
    <text evidence="2">The sequence shown here is derived from an EMBL/GenBank/DDBJ whole genome shotgun (WGS) entry which is preliminary data.</text>
</comment>
<dbReference type="OrthoDB" id="9107287at2"/>
<proteinExistence type="predicted"/>
<organism evidence="2 3">
    <name type="scientific">Paraburkholderia silviterrae</name>
    <dbReference type="NCBI Taxonomy" id="2528715"/>
    <lineage>
        <taxon>Bacteria</taxon>
        <taxon>Pseudomonadati</taxon>
        <taxon>Pseudomonadota</taxon>
        <taxon>Betaproteobacteria</taxon>
        <taxon>Burkholderiales</taxon>
        <taxon>Burkholderiaceae</taxon>
        <taxon>Paraburkholderia</taxon>
    </lineage>
</organism>
<feature type="signal peptide" evidence="1">
    <location>
        <begin position="1"/>
        <end position="41"/>
    </location>
</feature>
<dbReference type="AlphaFoldDB" id="A0A4R5MA34"/>
<evidence type="ECO:0000313" key="3">
    <source>
        <dbReference type="Proteomes" id="UP000295722"/>
    </source>
</evidence>
<accession>A0A4R5MA34</accession>
<name>A0A4R5MA34_9BURK</name>
<reference evidence="2 3" key="1">
    <citation type="submission" date="2019-03" db="EMBL/GenBank/DDBJ databases">
        <title>Paraburkholderia sp. 4M-K11, isolated from subtropical forest soil.</title>
        <authorList>
            <person name="Gao Z.-H."/>
            <person name="Qiu L.-H."/>
        </authorList>
    </citation>
    <scope>NUCLEOTIDE SEQUENCE [LARGE SCALE GENOMIC DNA]</scope>
    <source>
        <strain evidence="2 3">4M-K11</strain>
    </source>
</reference>
<evidence type="ECO:0000256" key="1">
    <source>
        <dbReference type="SAM" id="SignalP"/>
    </source>
</evidence>
<evidence type="ECO:0000313" key="2">
    <source>
        <dbReference type="EMBL" id="TDG22867.1"/>
    </source>
</evidence>
<sequence>MNGNHHAVAPGGSAGLFAAPRTVARWLVLTALMACAGQVQAQAIRDDGWARMSPNAGYGFEFYMESVLKANPDSVGHSKYDLLYTDGSQGRQGAASRFKGVAGPTAGPQGDPKVHTLADRDGSEGLAALAPGLNGAVPVMVFTASLSNRCVARYAICDRNRFTYEPVSNLQTP</sequence>
<gene>
    <name evidence="2" type="ORF">EYW47_16810</name>
</gene>
<keyword evidence="1" id="KW-0732">Signal</keyword>
<keyword evidence="3" id="KW-1185">Reference proteome</keyword>